<reference evidence="2 3" key="1">
    <citation type="journal article" date="2019" name="Nat. Plants">
        <title>Genome sequencing of Musa balbisiana reveals subgenome evolution and function divergence in polyploid bananas.</title>
        <authorList>
            <person name="Yao X."/>
        </authorList>
    </citation>
    <scope>NUCLEOTIDE SEQUENCE [LARGE SCALE GENOMIC DNA]</scope>
    <source>
        <strain evidence="3">cv. DH-PKW</strain>
        <tissue evidence="2">Leaves</tissue>
    </source>
</reference>
<evidence type="ECO:0000313" key="2">
    <source>
        <dbReference type="EMBL" id="THU66950.1"/>
    </source>
</evidence>
<comment type="caution">
    <text evidence="2">The sequence shown here is derived from an EMBL/GenBank/DDBJ whole genome shotgun (WGS) entry which is preliminary data.</text>
</comment>
<dbReference type="GO" id="GO:0006351">
    <property type="term" value="P:DNA-templated transcription"/>
    <property type="evidence" value="ECO:0007669"/>
    <property type="project" value="InterPro"/>
</dbReference>
<dbReference type="Pfam" id="PF12070">
    <property type="entry name" value="SCAI"/>
    <property type="match status" value="1"/>
</dbReference>
<dbReference type="AlphaFoldDB" id="A0A4S8JXC6"/>
<dbReference type="STRING" id="52838.A0A4S8JXC6"/>
<feature type="region of interest" description="Disordered" evidence="1">
    <location>
        <begin position="366"/>
        <end position="392"/>
    </location>
</feature>
<dbReference type="PANTHER" id="PTHR21243">
    <property type="entry name" value="PROTEIN SCAI"/>
    <property type="match status" value="1"/>
</dbReference>
<accession>A0A4S8JXC6</accession>
<dbReference type="InterPro" id="IPR022709">
    <property type="entry name" value="SCAI"/>
</dbReference>
<gene>
    <name evidence="2" type="ORF">C4D60_Mb05t19570</name>
</gene>
<evidence type="ECO:0000313" key="3">
    <source>
        <dbReference type="Proteomes" id="UP000317650"/>
    </source>
</evidence>
<dbReference type="EMBL" id="PYDT01000003">
    <property type="protein sequence ID" value="THU66950.1"/>
    <property type="molecule type" value="Genomic_DNA"/>
</dbReference>
<protein>
    <recommendedName>
        <fullName evidence="4">Protein SCAI</fullName>
    </recommendedName>
</protein>
<name>A0A4S8JXC6_MUSBA</name>
<dbReference type="GO" id="GO:0003714">
    <property type="term" value="F:transcription corepressor activity"/>
    <property type="evidence" value="ECO:0007669"/>
    <property type="project" value="InterPro"/>
</dbReference>
<evidence type="ECO:0008006" key="4">
    <source>
        <dbReference type="Google" id="ProtNLM"/>
    </source>
</evidence>
<organism evidence="2 3">
    <name type="scientific">Musa balbisiana</name>
    <name type="common">Banana</name>
    <dbReference type="NCBI Taxonomy" id="52838"/>
    <lineage>
        <taxon>Eukaryota</taxon>
        <taxon>Viridiplantae</taxon>
        <taxon>Streptophyta</taxon>
        <taxon>Embryophyta</taxon>
        <taxon>Tracheophyta</taxon>
        <taxon>Spermatophyta</taxon>
        <taxon>Magnoliopsida</taxon>
        <taxon>Liliopsida</taxon>
        <taxon>Zingiberales</taxon>
        <taxon>Musaceae</taxon>
        <taxon>Musa</taxon>
    </lineage>
</organism>
<sequence length="626" mass="70310">MGRDDDRGAASEVLAEFRALVDGADRKFALVRDLPPGARGPLHLLYFRKAFKAYTRLWQFQQRRRSELVAGGLCRWEIGEVASRIGQLFYGQYQRTSEVRFLLEAYVFYEAIVSRGYFQAAWGSVAPDLKLRYKELRFHVRFLIVALLLNRTDEAVKLADRFRALVDESKAAFPATNFREWKQVVQEISRFLKADAYFKIARPLRYTVIFDAHPSSFPYISRFYTSRVLRLKDALLTSYHRNEIKLAEVTLDTFRMLQCLEWEPSGSFYQVPVKQPSENGALNDQNEASGLIDINLAADMADPDLPPNPCKAIIYHPSVSKLIAATATICEELPSDGILLIYISASGKTDCSVDFQKDVRGNSLNFSKAKHTPQASQKRENSLSHPAVDNNPNLSSKLGHYLCLGSQGNGASNNLYPEDLVPFTRKPLFLVIDSDNSRAFKAGLSKLDLNIVTIHGAERGEASALLLSHEKPLFLSDTNVTSGGSQFTYFLTAPLQAFYQLIGLSSDIEPDVYNNAESLLSSALVEWEVLLCTSNCLDQVWAQILTDPLLRRLILRFIFCRAVLCLLCSTTGDSTVHLPECLPSLPESVSPKSAVTRNHIHQLAERLGVLNHFHFLDSIQESVQSR</sequence>
<keyword evidence="3" id="KW-1185">Reference proteome</keyword>
<dbReference type="Proteomes" id="UP000317650">
    <property type="component" value="Chromosome 5"/>
</dbReference>
<evidence type="ECO:0000256" key="1">
    <source>
        <dbReference type="SAM" id="MobiDB-lite"/>
    </source>
</evidence>
<proteinExistence type="predicted"/>